<feature type="region of interest" description="Disordered" evidence="1">
    <location>
        <begin position="1"/>
        <end position="23"/>
    </location>
</feature>
<organism evidence="2 3">
    <name type="scientific">Liparis tanakae</name>
    <name type="common">Tanaka's snailfish</name>
    <dbReference type="NCBI Taxonomy" id="230148"/>
    <lineage>
        <taxon>Eukaryota</taxon>
        <taxon>Metazoa</taxon>
        <taxon>Chordata</taxon>
        <taxon>Craniata</taxon>
        <taxon>Vertebrata</taxon>
        <taxon>Euteleostomi</taxon>
        <taxon>Actinopterygii</taxon>
        <taxon>Neopterygii</taxon>
        <taxon>Teleostei</taxon>
        <taxon>Neoteleostei</taxon>
        <taxon>Acanthomorphata</taxon>
        <taxon>Eupercaria</taxon>
        <taxon>Perciformes</taxon>
        <taxon>Cottioidei</taxon>
        <taxon>Cottales</taxon>
        <taxon>Liparidae</taxon>
        <taxon>Liparis</taxon>
    </lineage>
</organism>
<comment type="caution">
    <text evidence="2">The sequence shown here is derived from an EMBL/GenBank/DDBJ whole genome shotgun (WGS) entry which is preliminary data.</text>
</comment>
<sequence>MAEPRPESPESPESPQRAERAPGRVFVNDMESYASRHIAAALCEPAAGRGEAVRRRSGARAFHVVGTVSAKCHVDTSFALEEYLVSERERVCVCVRERESERVSE</sequence>
<evidence type="ECO:0000256" key="1">
    <source>
        <dbReference type="SAM" id="MobiDB-lite"/>
    </source>
</evidence>
<evidence type="ECO:0000313" key="3">
    <source>
        <dbReference type="Proteomes" id="UP000314294"/>
    </source>
</evidence>
<dbReference type="EMBL" id="SRLO01025283">
    <property type="protein sequence ID" value="TNN21900.1"/>
    <property type="molecule type" value="Genomic_DNA"/>
</dbReference>
<keyword evidence="3" id="KW-1185">Reference proteome</keyword>
<dbReference type="Proteomes" id="UP000314294">
    <property type="component" value="Unassembled WGS sequence"/>
</dbReference>
<name>A0A4Z2E072_9TELE</name>
<dbReference type="AlphaFoldDB" id="A0A4Z2E072"/>
<proteinExistence type="predicted"/>
<evidence type="ECO:0000313" key="2">
    <source>
        <dbReference type="EMBL" id="TNN21900.1"/>
    </source>
</evidence>
<accession>A0A4Z2E072</accession>
<protein>
    <submittedName>
        <fullName evidence="2">Uncharacterized protein</fullName>
    </submittedName>
</protein>
<reference evidence="2 3" key="1">
    <citation type="submission" date="2019-03" db="EMBL/GenBank/DDBJ databases">
        <title>First draft genome of Liparis tanakae, snailfish: a comprehensive survey of snailfish specific genes.</title>
        <authorList>
            <person name="Kim W."/>
            <person name="Song I."/>
            <person name="Jeong J.-H."/>
            <person name="Kim D."/>
            <person name="Kim S."/>
            <person name="Ryu S."/>
            <person name="Song J.Y."/>
            <person name="Lee S.K."/>
        </authorList>
    </citation>
    <scope>NUCLEOTIDE SEQUENCE [LARGE SCALE GENOMIC DNA]</scope>
    <source>
        <tissue evidence="2">Muscle</tissue>
    </source>
</reference>
<gene>
    <name evidence="2" type="ORF">EYF80_067988</name>
</gene>